<dbReference type="Proteomes" id="UP000194798">
    <property type="component" value="Unassembled WGS sequence"/>
</dbReference>
<dbReference type="AlphaFoldDB" id="A0A251XCR3"/>
<evidence type="ECO:0000256" key="5">
    <source>
        <dbReference type="PIRNR" id="PIRNR038471"/>
    </source>
</evidence>
<evidence type="ECO:0000256" key="7">
    <source>
        <dbReference type="SAM" id="MobiDB-lite"/>
    </source>
</evidence>
<dbReference type="Gene3D" id="2.40.10.340">
    <property type="entry name" value="Rod shape-determining protein MreC, domain 1"/>
    <property type="match status" value="1"/>
</dbReference>
<evidence type="ECO:0000259" key="8">
    <source>
        <dbReference type="Pfam" id="PF04085"/>
    </source>
</evidence>
<dbReference type="GO" id="GO:0005886">
    <property type="term" value="C:plasma membrane"/>
    <property type="evidence" value="ECO:0007669"/>
    <property type="project" value="TreeGrafter"/>
</dbReference>
<evidence type="ECO:0000256" key="6">
    <source>
        <dbReference type="SAM" id="Coils"/>
    </source>
</evidence>
<dbReference type="Pfam" id="PF04085">
    <property type="entry name" value="MreC"/>
    <property type="match status" value="1"/>
</dbReference>
<dbReference type="EMBL" id="MSLT01000002">
    <property type="protein sequence ID" value="OUD16045.1"/>
    <property type="molecule type" value="Genomic_DNA"/>
</dbReference>
<evidence type="ECO:0000256" key="2">
    <source>
        <dbReference type="ARBA" id="ARBA00013855"/>
    </source>
</evidence>
<evidence type="ECO:0000313" key="10">
    <source>
        <dbReference type="Proteomes" id="UP000194798"/>
    </source>
</evidence>
<dbReference type="RefSeq" id="WP_280938403.1">
    <property type="nucleotide sequence ID" value="NZ_MSLT01000002.1"/>
</dbReference>
<comment type="caution">
    <text evidence="9">The sequence shown here is derived from an EMBL/GenBank/DDBJ whole genome shotgun (WGS) entry which is preliminary data.</text>
</comment>
<evidence type="ECO:0000256" key="3">
    <source>
        <dbReference type="ARBA" id="ARBA00022960"/>
    </source>
</evidence>
<protein>
    <recommendedName>
        <fullName evidence="2 5">Cell shape-determining protein MreC</fullName>
    </recommendedName>
    <alternativeName>
        <fullName evidence="4 5">Cell shape protein MreC</fullName>
    </alternativeName>
</protein>
<dbReference type="PIRSF" id="PIRSF038471">
    <property type="entry name" value="MreC"/>
    <property type="match status" value="1"/>
</dbReference>
<gene>
    <name evidence="9" type="ORF">TPSD3_01175</name>
</gene>
<dbReference type="PANTHER" id="PTHR34138">
    <property type="entry name" value="CELL SHAPE-DETERMINING PROTEIN MREC"/>
    <property type="match status" value="1"/>
</dbReference>
<dbReference type="InterPro" id="IPR042177">
    <property type="entry name" value="Cell/Rod_1"/>
</dbReference>
<dbReference type="InterPro" id="IPR007221">
    <property type="entry name" value="MreC"/>
</dbReference>
<organism evidence="9 10">
    <name type="scientific">Thioflexithrix psekupsensis</name>
    <dbReference type="NCBI Taxonomy" id="1570016"/>
    <lineage>
        <taxon>Bacteria</taxon>
        <taxon>Pseudomonadati</taxon>
        <taxon>Pseudomonadota</taxon>
        <taxon>Gammaproteobacteria</taxon>
        <taxon>Thiotrichales</taxon>
        <taxon>Thioflexithrix</taxon>
    </lineage>
</organism>
<evidence type="ECO:0000256" key="1">
    <source>
        <dbReference type="ARBA" id="ARBA00009369"/>
    </source>
</evidence>
<keyword evidence="10" id="KW-1185">Reference proteome</keyword>
<accession>A0A251XCR3</accession>
<feature type="region of interest" description="Disordered" evidence="7">
    <location>
        <begin position="284"/>
        <end position="307"/>
    </location>
</feature>
<dbReference type="GO" id="GO:0008360">
    <property type="term" value="P:regulation of cell shape"/>
    <property type="evidence" value="ECO:0007669"/>
    <property type="project" value="UniProtKB-KW"/>
</dbReference>
<evidence type="ECO:0000313" key="9">
    <source>
        <dbReference type="EMBL" id="OUD16045.1"/>
    </source>
</evidence>
<dbReference type="Gene3D" id="2.40.10.350">
    <property type="entry name" value="Rod shape-determining protein MreC, domain 2"/>
    <property type="match status" value="1"/>
</dbReference>
<dbReference type="PANTHER" id="PTHR34138:SF1">
    <property type="entry name" value="CELL SHAPE-DETERMINING PROTEIN MREC"/>
    <property type="match status" value="1"/>
</dbReference>
<feature type="coiled-coil region" evidence="6">
    <location>
        <begin position="93"/>
        <end position="120"/>
    </location>
</feature>
<dbReference type="NCBIfam" id="TIGR00219">
    <property type="entry name" value="mreC"/>
    <property type="match status" value="1"/>
</dbReference>
<dbReference type="InterPro" id="IPR042175">
    <property type="entry name" value="Cell/Rod_MreC_2"/>
</dbReference>
<evidence type="ECO:0000256" key="4">
    <source>
        <dbReference type="ARBA" id="ARBA00032089"/>
    </source>
</evidence>
<keyword evidence="6" id="KW-0175">Coiled coil</keyword>
<sequence length="307" mass="33917">MPICCTWGVFVIKQPLFLHVPSPTIKLILFASLSLGLMMADHHEVEYIDTARAQLAVPVYALQYLVDLPGRIAEEVSSRMRDRELLLADSRHLRQQNLKLQAMLQKFQDLQLENERLRSLLDSTPNVGERVLIAEVLAVEVDPFARKMVINKGTYHGVKKGQPLLDAHGVMGQVIEATHFSSVVMLVTDPDHALPVQIARTGLRTIAVGLGAINRLTLLYLPNNADIQPGDRLITSGIGGQFPPGYPVGEVMEVSLDIGQPYAQVQAKPSSLLERNREVLLVWRDEPPLPPPPAPPDDIDDIVPAQP</sequence>
<proteinExistence type="inferred from homology"/>
<feature type="domain" description="Rod shape-determining protein MreC beta-barrel core" evidence="8">
    <location>
        <begin position="136"/>
        <end position="283"/>
    </location>
</feature>
<dbReference type="InterPro" id="IPR055342">
    <property type="entry name" value="MreC_beta-barrel_core"/>
</dbReference>
<comment type="similarity">
    <text evidence="1 5">Belongs to the MreC family.</text>
</comment>
<keyword evidence="3 5" id="KW-0133">Cell shape</keyword>
<name>A0A251XCR3_9GAMM</name>
<comment type="function">
    <text evidence="5">Involved in formation and maintenance of cell shape.</text>
</comment>
<reference evidence="9 10" key="1">
    <citation type="submission" date="2016-12" db="EMBL/GenBank/DDBJ databases">
        <title>Thioflexothrix psekupsii D3 genome sequencing and assembly.</title>
        <authorList>
            <person name="Fomenkov A."/>
            <person name="Vincze T."/>
            <person name="Grabovich M."/>
            <person name="Anton B.P."/>
            <person name="Dubinina G."/>
            <person name="Orlova M."/>
            <person name="Belousova E."/>
            <person name="Roberts R.J."/>
        </authorList>
    </citation>
    <scope>NUCLEOTIDE SEQUENCE [LARGE SCALE GENOMIC DNA]</scope>
    <source>
        <strain evidence="9">D3</strain>
    </source>
</reference>